<comment type="caution">
    <text evidence="4">The sequence shown here is derived from an EMBL/GenBank/DDBJ whole genome shotgun (WGS) entry which is preliminary data.</text>
</comment>
<dbReference type="RefSeq" id="WP_112748974.1">
    <property type="nucleotide sequence ID" value="NZ_QMFY01000014.1"/>
</dbReference>
<dbReference type="InterPro" id="IPR001789">
    <property type="entry name" value="Sig_transdc_resp-reg_receiver"/>
</dbReference>
<feature type="domain" description="HTH LytTR-type" evidence="3">
    <location>
        <begin position="130"/>
        <end position="233"/>
    </location>
</feature>
<reference evidence="4 5" key="1">
    <citation type="submission" date="2018-06" db="EMBL/GenBank/DDBJ databases">
        <title>Chryseolinea flavus sp. nov., a member of the phylum Bacteroidetes isolated from soil.</title>
        <authorList>
            <person name="Li Y."/>
            <person name="Wang J."/>
        </authorList>
    </citation>
    <scope>NUCLEOTIDE SEQUENCE [LARGE SCALE GENOMIC DNA]</scope>
    <source>
        <strain evidence="4 5">SDU1-6</strain>
    </source>
</reference>
<dbReference type="SUPFAM" id="SSF52172">
    <property type="entry name" value="CheY-like"/>
    <property type="match status" value="1"/>
</dbReference>
<organism evidence="4 5">
    <name type="scientific">Pseudochryseolinea flava</name>
    <dbReference type="NCBI Taxonomy" id="2059302"/>
    <lineage>
        <taxon>Bacteria</taxon>
        <taxon>Pseudomonadati</taxon>
        <taxon>Bacteroidota</taxon>
        <taxon>Cytophagia</taxon>
        <taxon>Cytophagales</taxon>
        <taxon>Fulvivirgaceae</taxon>
        <taxon>Pseudochryseolinea</taxon>
    </lineage>
</organism>
<proteinExistence type="predicted"/>
<evidence type="ECO:0000259" key="2">
    <source>
        <dbReference type="PROSITE" id="PS50110"/>
    </source>
</evidence>
<dbReference type="PROSITE" id="PS50930">
    <property type="entry name" value="HTH_LYTTR"/>
    <property type="match status" value="1"/>
</dbReference>
<dbReference type="Pfam" id="PF04397">
    <property type="entry name" value="LytTR"/>
    <property type="match status" value="1"/>
</dbReference>
<name>A0A364XX83_9BACT</name>
<accession>A0A364XX83</accession>
<evidence type="ECO:0008006" key="6">
    <source>
        <dbReference type="Google" id="ProtNLM"/>
    </source>
</evidence>
<dbReference type="SMART" id="SM00850">
    <property type="entry name" value="LytTR"/>
    <property type="match status" value="1"/>
</dbReference>
<dbReference type="InterPro" id="IPR007492">
    <property type="entry name" value="LytTR_DNA-bd_dom"/>
</dbReference>
<dbReference type="AlphaFoldDB" id="A0A364XX83"/>
<dbReference type="Pfam" id="PF00072">
    <property type="entry name" value="Response_reg"/>
    <property type="match status" value="1"/>
</dbReference>
<dbReference type="InterPro" id="IPR011006">
    <property type="entry name" value="CheY-like_superfamily"/>
</dbReference>
<dbReference type="PANTHER" id="PTHR37299">
    <property type="entry name" value="TRANSCRIPTIONAL REGULATOR-RELATED"/>
    <property type="match status" value="1"/>
</dbReference>
<dbReference type="PANTHER" id="PTHR37299:SF1">
    <property type="entry name" value="STAGE 0 SPORULATION PROTEIN A HOMOLOG"/>
    <property type="match status" value="1"/>
</dbReference>
<dbReference type="Gene3D" id="2.40.50.1020">
    <property type="entry name" value="LytTr DNA-binding domain"/>
    <property type="match status" value="1"/>
</dbReference>
<keyword evidence="5" id="KW-1185">Reference proteome</keyword>
<dbReference type="InterPro" id="IPR046947">
    <property type="entry name" value="LytR-like"/>
</dbReference>
<dbReference type="OrthoDB" id="1646880at2"/>
<evidence type="ECO:0000313" key="4">
    <source>
        <dbReference type="EMBL" id="RAV98865.1"/>
    </source>
</evidence>
<keyword evidence="1" id="KW-0597">Phosphoprotein</keyword>
<evidence type="ECO:0000259" key="3">
    <source>
        <dbReference type="PROSITE" id="PS50930"/>
    </source>
</evidence>
<gene>
    <name evidence="4" type="ORF">DQQ10_21415</name>
</gene>
<dbReference type="EMBL" id="QMFY01000014">
    <property type="protein sequence ID" value="RAV98865.1"/>
    <property type="molecule type" value="Genomic_DNA"/>
</dbReference>
<dbReference type="PROSITE" id="PS50110">
    <property type="entry name" value="RESPONSE_REGULATORY"/>
    <property type="match status" value="1"/>
</dbReference>
<dbReference type="SMART" id="SM00448">
    <property type="entry name" value="REC"/>
    <property type="match status" value="1"/>
</dbReference>
<dbReference type="GO" id="GO:0003677">
    <property type="term" value="F:DNA binding"/>
    <property type="evidence" value="ECO:0007669"/>
    <property type="project" value="InterPro"/>
</dbReference>
<feature type="modified residue" description="4-aspartylphosphate" evidence="1">
    <location>
        <position position="56"/>
    </location>
</feature>
<feature type="domain" description="Response regulatory" evidence="2">
    <location>
        <begin position="4"/>
        <end position="117"/>
    </location>
</feature>
<dbReference type="Gene3D" id="3.40.50.2300">
    <property type="match status" value="1"/>
</dbReference>
<protein>
    <recommendedName>
        <fullName evidence="6">DNA-binding response regulator</fullName>
    </recommendedName>
</protein>
<evidence type="ECO:0000256" key="1">
    <source>
        <dbReference type="PROSITE-ProRule" id="PRU00169"/>
    </source>
</evidence>
<sequence length="233" mass="26604">MKITALVVDDEALDRELLTRLIAQYCGSIIVVAEASNIQEAIREINIHQPEVVFLDINMPQSGGFSLVQNFPNRNFQIIFTTGSEEHGIRAIKAEATDYLVKPIDVDELIASEQKLLKHRRLPERFPSLLRVFHNGEHIMVNARDIICMEAEGSYVKIYLTGQQTLLLSKNLKQITMEVSHPDLKRVHRSYVVNIQHIRRYQVTGNELKIFLSNDVVARASRKYKAQLKGTVL</sequence>
<dbReference type="Proteomes" id="UP000251889">
    <property type="component" value="Unassembled WGS sequence"/>
</dbReference>
<dbReference type="GO" id="GO:0000156">
    <property type="term" value="F:phosphorelay response regulator activity"/>
    <property type="evidence" value="ECO:0007669"/>
    <property type="project" value="InterPro"/>
</dbReference>
<evidence type="ECO:0000313" key="5">
    <source>
        <dbReference type="Proteomes" id="UP000251889"/>
    </source>
</evidence>